<dbReference type="Gene3D" id="3.20.20.80">
    <property type="entry name" value="Glycosidases"/>
    <property type="match status" value="1"/>
</dbReference>
<dbReference type="EMBL" id="BARW01043471">
    <property type="protein sequence ID" value="GAJ20153.1"/>
    <property type="molecule type" value="Genomic_DNA"/>
</dbReference>
<organism evidence="1">
    <name type="scientific">marine sediment metagenome</name>
    <dbReference type="NCBI Taxonomy" id="412755"/>
    <lineage>
        <taxon>unclassified sequences</taxon>
        <taxon>metagenomes</taxon>
        <taxon>ecological metagenomes</taxon>
    </lineage>
</organism>
<feature type="non-terminal residue" evidence="1">
    <location>
        <position position="32"/>
    </location>
</feature>
<dbReference type="GO" id="GO:0005975">
    <property type="term" value="P:carbohydrate metabolic process"/>
    <property type="evidence" value="ECO:0007669"/>
    <property type="project" value="InterPro"/>
</dbReference>
<dbReference type="InterPro" id="IPR017853">
    <property type="entry name" value="GH"/>
</dbReference>
<dbReference type="GO" id="GO:0004553">
    <property type="term" value="F:hydrolase activity, hydrolyzing O-glycosyl compounds"/>
    <property type="evidence" value="ECO:0007669"/>
    <property type="project" value="InterPro"/>
</dbReference>
<dbReference type="AlphaFoldDB" id="X1URL6"/>
<dbReference type="Pfam" id="PF00232">
    <property type="entry name" value="Glyco_hydro_1"/>
    <property type="match status" value="1"/>
</dbReference>
<proteinExistence type="predicted"/>
<feature type="non-terminal residue" evidence="1">
    <location>
        <position position="1"/>
    </location>
</feature>
<evidence type="ECO:0000313" key="1">
    <source>
        <dbReference type="EMBL" id="GAJ20153.1"/>
    </source>
</evidence>
<gene>
    <name evidence="1" type="ORF">S12H4_63639</name>
</gene>
<dbReference type="InterPro" id="IPR001360">
    <property type="entry name" value="Glyco_hydro_1"/>
</dbReference>
<comment type="caution">
    <text evidence="1">The sequence shown here is derived from an EMBL/GenBank/DDBJ whole genome shotgun (WGS) entry which is preliminary data.</text>
</comment>
<sequence length="32" mass="3746">YELLDSGIKPFVTLYHWDLPQALQEKGGWANR</sequence>
<reference evidence="1" key="1">
    <citation type="journal article" date="2014" name="Front. Microbiol.">
        <title>High frequency of phylogenetically diverse reductive dehalogenase-homologous genes in deep subseafloor sedimentary metagenomes.</title>
        <authorList>
            <person name="Kawai M."/>
            <person name="Futagami T."/>
            <person name="Toyoda A."/>
            <person name="Takaki Y."/>
            <person name="Nishi S."/>
            <person name="Hori S."/>
            <person name="Arai W."/>
            <person name="Tsubouchi T."/>
            <person name="Morono Y."/>
            <person name="Uchiyama I."/>
            <person name="Ito T."/>
            <person name="Fujiyama A."/>
            <person name="Inagaki F."/>
            <person name="Takami H."/>
        </authorList>
    </citation>
    <scope>NUCLEOTIDE SEQUENCE</scope>
    <source>
        <strain evidence="1">Expedition CK06-06</strain>
    </source>
</reference>
<protein>
    <submittedName>
        <fullName evidence="1">Uncharacterized protein</fullName>
    </submittedName>
</protein>
<accession>X1URL6</accession>
<name>X1URL6_9ZZZZ</name>
<dbReference type="SUPFAM" id="SSF51445">
    <property type="entry name" value="(Trans)glycosidases"/>
    <property type="match status" value="1"/>
</dbReference>